<dbReference type="PANTHER" id="PTHR21535:SF51">
    <property type="entry name" value="MANGANESE RESISTANCE PROTEIN MNR2"/>
    <property type="match status" value="1"/>
</dbReference>
<feature type="compositionally biased region" description="Low complexity" evidence="6">
    <location>
        <begin position="9"/>
        <end position="22"/>
    </location>
</feature>
<feature type="region of interest" description="Disordered" evidence="6">
    <location>
        <begin position="538"/>
        <end position="574"/>
    </location>
</feature>
<feature type="compositionally biased region" description="Basic and acidic residues" evidence="6">
    <location>
        <begin position="730"/>
        <end position="754"/>
    </location>
</feature>
<evidence type="ECO:0000313" key="9">
    <source>
        <dbReference type="Proteomes" id="UP001316803"/>
    </source>
</evidence>
<feature type="transmembrane region" description="Helical" evidence="7">
    <location>
        <begin position="907"/>
        <end position="928"/>
    </location>
</feature>
<keyword evidence="3 7" id="KW-0812">Transmembrane</keyword>
<dbReference type="Proteomes" id="UP001316803">
    <property type="component" value="Unassembled WGS sequence"/>
</dbReference>
<sequence length="935" mass="105725">MQSLPPPSESQSQPAAPASSNSGARDQPKQRFAPRPQPSIVQQPVDSNADAAPNASTSTQPPKKRKHRGGKKRRNRRQSFAVAPSETSTAPGNMDNLAVDDTADDRGHSPIRPGESFYKRRQNRSDDSLESDALLDHRRQQPMRPRRESRLNPFAAQRAGNSANLGRQRSSDDRPHHQRRRTDNASDHDEPTDRTPLMMPPSTNRSPAQNGYGLFRPNTRASSRSSGRKRTRSNNMSTGQSFPKYSDDPPYDVNNPPSVPGSPHIHASMEDPMMPDTGFLSRSPDSSRNLRSKTTNGDALIDIDRQEALDGDPNSAPPSPRLGPDGMARHKRAMTFDPDMDVCLPADVMSDYADEDFDRVGSRDEVTYSQRRRRRRKEWPQLWALDEWSREEKELRAADSRRAQRIQEPVLVDGRLRPRKGAWHREKEPNRFTYFNIEFESTIHAPTISELVPQDGSFRELFIPEPPVIEESSSSESESETPREKPSARDGAKTTGMVSPQNPQDENEGGLSRLNTAHEGTQRSRSQEPSRLNSILSEVAKSKSRDTSQARTVNNSGEQTPQAPASGKKDKPKRLGERPQFWLDVLNPTAQEMAVMKMAFGIHPLTSEDILQQEAREKVELFKNYYFINYRTFEQDQGSDEFMEPVNVYILVFHHGILTFHFSQIPHPANVRRRIRQLQDYLELTADWISYAIIDDITDVFAPMIQKIEDEVDDIDEAILQSTPGAFSVDKEATGDQELKEKENKKDKNEDDKSSLFSLPDILKSGDAKKRDTSGYDMLRRVGETRKKVMGLYRLLGTKADVIKGFAKRCNEQWNVTPKNEIGLYLGDIQDHILTMTSNLSHYETLLSRAHSNYLAQVSIRMNERSEQTGDVLNKLTVFGTIVLPMNIICGMWGMNVKVPGQDIDNLWWFWGITGGLMAFAIACYLLCKKLYGIV</sequence>
<evidence type="ECO:0000256" key="1">
    <source>
        <dbReference type="ARBA" id="ARBA00004141"/>
    </source>
</evidence>
<dbReference type="Gene3D" id="3.30.460.20">
    <property type="entry name" value="CorA soluble domain-like"/>
    <property type="match status" value="1"/>
</dbReference>
<keyword evidence="4 7" id="KW-1133">Transmembrane helix</keyword>
<dbReference type="InterPro" id="IPR045861">
    <property type="entry name" value="CorA_cytoplasmic_dom"/>
</dbReference>
<feature type="compositionally biased region" description="Polar residues" evidence="6">
    <location>
        <begin position="159"/>
        <end position="168"/>
    </location>
</feature>
<feature type="region of interest" description="Disordered" evidence="6">
    <location>
        <begin position="467"/>
        <end position="513"/>
    </location>
</feature>
<dbReference type="Pfam" id="PF01544">
    <property type="entry name" value="CorA"/>
    <property type="match status" value="2"/>
</dbReference>
<name>A0AAN8INU5_9EURO</name>
<accession>A0AAN8INU5</accession>
<dbReference type="FunFam" id="1.20.58.340:FF:000008">
    <property type="entry name" value="CorA family metal ion transporter"/>
    <property type="match status" value="1"/>
</dbReference>
<dbReference type="GO" id="GO:0000329">
    <property type="term" value="C:fungal-type vacuole membrane"/>
    <property type="evidence" value="ECO:0007669"/>
    <property type="project" value="TreeGrafter"/>
</dbReference>
<dbReference type="AlphaFoldDB" id="A0AAN8INU5"/>
<dbReference type="GO" id="GO:0010961">
    <property type="term" value="P:intracellular magnesium ion homeostasis"/>
    <property type="evidence" value="ECO:0007669"/>
    <property type="project" value="TreeGrafter"/>
</dbReference>
<evidence type="ECO:0000256" key="2">
    <source>
        <dbReference type="ARBA" id="ARBA00009765"/>
    </source>
</evidence>
<evidence type="ECO:0000256" key="4">
    <source>
        <dbReference type="ARBA" id="ARBA00022989"/>
    </source>
</evidence>
<feature type="compositionally biased region" description="Polar residues" evidence="6">
    <location>
        <begin position="234"/>
        <end position="243"/>
    </location>
</feature>
<dbReference type="EMBL" id="JAKLMC020000008">
    <property type="protein sequence ID" value="KAK5954517.1"/>
    <property type="molecule type" value="Genomic_DNA"/>
</dbReference>
<evidence type="ECO:0000256" key="3">
    <source>
        <dbReference type="ARBA" id="ARBA00022692"/>
    </source>
</evidence>
<dbReference type="InterPro" id="IPR045863">
    <property type="entry name" value="CorA_TM1_TM2"/>
</dbReference>
<feature type="compositionally biased region" description="Basic and acidic residues" evidence="6">
    <location>
        <begin position="480"/>
        <end position="492"/>
    </location>
</feature>
<evidence type="ECO:0000256" key="7">
    <source>
        <dbReference type="SAM" id="Phobius"/>
    </source>
</evidence>
<gene>
    <name evidence="8" type="primary">MNR2</name>
    <name evidence="8" type="ORF">OHC33_004239</name>
</gene>
<dbReference type="InterPro" id="IPR044089">
    <property type="entry name" value="Alr1-like"/>
</dbReference>
<dbReference type="SUPFAM" id="SSF144083">
    <property type="entry name" value="Magnesium transport protein CorA, transmembrane region"/>
    <property type="match status" value="1"/>
</dbReference>
<feature type="compositionally biased region" description="Basic residues" evidence="6">
    <location>
        <begin position="62"/>
        <end position="77"/>
    </location>
</feature>
<comment type="caution">
    <text evidence="8">The sequence shown here is derived from an EMBL/GenBank/DDBJ whole genome shotgun (WGS) entry which is preliminary data.</text>
</comment>
<protein>
    <submittedName>
        <fullName evidence="8">CorA metal ion transporter</fullName>
    </submittedName>
</protein>
<comment type="subcellular location">
    <subcellularLocation>
        <location evidence="1">Membrane</location>
        <topology evidence="1">Multi-pass membrane protein</topology>
    </subcellularLocation>
</comment>
<feature type="compositionally biased region" description="Basic and acidic residues" evidence="6">
    <location>
        <begin position="169"/>
        <end position="193"/>
    </location>
</feature>
<dbReference type="GO" id="GO:0015095">
    <property type="term" value="F:magnesium ion transmembrane transporter activity"/>
    <property type="evidence" value="ECO:0007669"/>
    <property type="project" value="InterPro"/>
</dbReference>
<feature type="compositionally biased region" description="Polar residues" evidence="6">
    <location>
        <begin position="549"/>
        <end position="563"/>
    </location>
</feature>
<evidence type="ECO:0000256" key="6">
    <source>
        <dbReference type="SAM" id="MobiDB-lite"/>
    </source>
</evidence>
<keyword evidence="9" id="KW-1185">Reference proteome</keyword>
<comment type="similarity">
    <text evidence="2">Belongs to the CorA metal ion transporter (MIT) (TC 1.A.35) family.</text>
</comment>
<dbReference type="SUPFAM" id="SSF143865">
    <property type="entry name" value="CorA soluble domain-like"/>
    <property type="match status" value="1"/>
</dbReference>
<feature type="region of interest" description="Disordered" evidence="6">
    <location>
        <begin position="730"/>
        <end position="758"/>
    </location>
</feature>
<evidence type="ECO:0000256" key="5">
    <source>
        <dbReference type="ARBA" id="ARBA00023136"/>
    </source>
</evidence>
<keyword evidence="5 7" id="KW-0472">Membrane</keyword>
<dbReference type="InterPro" id="IPR002523">
    <property type="entry name" value="MgTranspt_CorA/ZnTranspt_ZntB"/>
</dbReference>
<dbReference type="Gene3D" id="1.20.58.340">
    <property type="entry name" value="Magnesium transport protein CorA, transmembrane region"/>
    <property type="match status" value="2"/>
</dbReference>
<proteinExistence type="inferred from homology"/>
<evidence type="ECO:0000313" key="8">
    <source>
        <dbReference type="EMBL" id="KAK5954517.1"/>
    </source>
</evidence>
<dbReference type="CDD" id="cd12829">
    <property type="entry name" value="Alr1p-like"/>
    <property type="match status" value="1"/>
</dbReference>
<organism evidence="8 9">
    <name type="scientific">Knufia fluminis</name>
    <dbReference type="NCBI Taxonomy" id="191047"/>
    <lineage>
        <taxon>Eukaryota</taxon>
        <taxon>Fungi</taxon>
        <taxon>Dikarya</taxon>
        <taxon>Ascomycota</taxon>
        <taxon>Pezizomycotina</taxon>
        <taxon>Eurotiomycetes</taxon>
        <taxon>Chaetothyriomycetidae</taxon>
        <taxon>Chaetothyriales</taxon>
        <taxon>Trichomeriaceae</taxon>
        <taxon>Knufia</taxon>
    </lineage>
</organism>
<feature type="compositionally biased region" description="Polar residues" evidence="6">
    <location>
        <begin position="283"/>
        <end position="297"/>
    </location>
</feature>
<reference evidence="8 9" key="1">
    <citation type="submission" date="2022-12" db="EMBL/GenBank/DDBJ databases">
        <title>Genomic features and morphological characterization of a novel Knufia sp. strain isolated from spacecraft assembly facility.</title>
        <authorList>
            <person name="Teixeira M."/>
            <person name="Chander A.M."/>
            <person name="Stajich J.E."/>
            <person name="Venkateswaran K."/>
        </authorList>
    </citation>
    <scope>NUCLEOTIDE SEQUENCE [LARGE SCALE GENOMIC DNA]</scope>
    <source>
        <strain evidence="8 9">FJI-L2-BK-P2</strain>
    </source>
</reference>
<dbReference type="PANTHER" id="PTHR21535">
    <property type="entry name" value="MAGNESIUM AND COBALT TRANSPORT PROTEIN/MITOCHONDRIAL IMPORT INNER MEMBRANE TRANSLOCASE SUBUNIT TIM8"/>
    <property type="match status" value="1"/>
</dbReference>
<feature type="region of interest" description="Disordered" evidence="6">
    <location>
        <begin position="1"/>
        <end position="328"/>
    </location>
</feature>
<feature type="compositionally biased region" description="Basic and acidic residues" evidence="6">
    <location>
        <begin position="134"/>
        <end position="150"/>
    </location>
</feature>